<evidence type="ECO:0000313" key="4">
    <source>
        <dbReference type="EMBL" id="CAD7055466.1"/>
    </source>
</evidence>
<protein>
    <recommendedName>
        <fullName evidence="6">Antirestriction protein ArdC</fullName>
    </recommendedName>
</protein>
<gene>
    <name evidence="4" type="ORF">REJC140_02326</name>
</gene>
<evidence type="ECO:0000313" key="5">
    <source>
        <dbReference type="Proteomes" id="UP000606921"/>
    </source>
</evidence>
<keyword evidence="5" id="KW-1185">Reference proteome</keyword>
<name>A0ABN7JZL3_9HYPH</name>
<sequence length="455" mass="50716">MSRKDDGQRADIYARITDGIIEDLTNGVRPWMKPWNAANTNGRISRPLRHNGQPYSGMNVLLLWSEGMARGYSSPMWMTFKQALELGVAVRKGETGATVVFASRFTKAETDGNGGEIEREIPFLKAYSVFNVEQIDGLPDHYVHRPNPVLDPVERIAHADRFFRNTGALIRHGGNQAFFAPAADLIQMPPFENFRDAASYYATLSHEATHWTAPASRVGRDLSRYSRDRSERAREELIAELGSCFLCADLGIAPELEPRPDHGSYLQSWLTVLTGDKRAIFQAAAHARRVPSPIFTIFSRRSAKTGRWLEKSWCRSRQISERPPPPAVAGSTTGSVFTCRSSSVLRSNLPQIDIFCGPGFGLREGLISTVNDFVCLRMDPLRQNEPRFNDIPRIDQSNWRLRSRDRGGRGNRSAPGAASPVRRLNCDRMVSGYPSPCSFPSLLAALPSAGSMRHV</sequence>
<evidence type="ECO:0008006" key="6">
    <source>
        <dbReference type="Google" id="ProtNLM"/>
    </source>
</evidence>
<organism evidence="4 5">
    <name type="scientific">Pseudorhizobium endolithicum</name>
    <dbReference type="NCBI Taxonomy" id="1191678"/>
    <lineage>
        <taxon>Bacteria</taxon>
        <taxon>Pseudomonadati</taxon>
        <taxon>Pseudomonadota</taxon>
        <taxon>Alphaproteobacteria</taxon>
        <taxon>Hyphomicrobiales</taxon>
        <taxon>Rhizobiaceae</taxon>
        <taxon>Rhizobium/Agrobacterium group</taxon>
        <taxon>Pseudorhizobium</taxon>
    </lineage>
</organism>
<evidence type="ECO:0000256" key="1">
    <source>
        <dbReference type="SAM" id="MobiDB-lite"/>
    </source>
</evidence>
<proteinExistence type="predicted"/>
<dbReference type="InterPro" id="IPR013610">
    <property type="entry name" value="ArdC_N"/>
</dbReference>
<comment type="caution">
    <text evidence="4">The sequence shown here is derived from an EMBL/GenBank/DDBJ whole genome shotgun (WGS) entry which is preliminary data.</text>
</comment>
<dbReference type="InterPro" id="IPR041459">
    <property type="entry name" value="MPTase-PolyVal"/>
</dbReference>
<feature type="domain" description="Polyvalent protein metallopeptidase" evidence="3">
    <location>
        <begin position="158"/>
        <end position="286"/>
    </location>
</feature>
<evidence type="ECO:0000259" key="3">
    <source>
        <dbReference type="Pfam" id="PF18818"/>
    </source>
</evidence>
<feature type="domain" description="N-terminal" evidence="2">
    <location>
        <begin position="11"/>
        <end position="130"/>
    </location>
</feature>
<dbReference type="Pfam" id="PF18818">
    <property type="entry name" value="MPTase-PolyVal"/>
    <property type="match status" value="1"/>
</dbReference>
<evidence type="ECO:0000259" key="2">
    <source>
        <dbReference type="Pfam" id="PF08401"/>
    </source>
</evidence>
<accession>A0ABN7JZL3</accession>
<dbReference type="Pfam" id="PF08401">
    <property type="entry name" value="ArdcN"/>
    <property type="match status" value="1"/>
</dbReference>
<reference evidence="4 5" key="1">
    <citation type="submission" date="2020-11" db="EMBL/GenBank/DDBJ databases">
        <authorList>
            <person name="Lassalle F."/>
        </authorList>
    </citation>
    <scope>NUCLEOTIDE SEQUENCE [LARGE SCALE GENOMIC DNA]</scope>
    <source>
        <strain evidence="4 5">JC140</strain>
    </source>
</reference>
<dbReference type="Proteomes" id="UP000606921">
    <property type="component" value="Unassembled WGS sequence"/>
</dbReference>
<dbReference type="EMBL" id="CABFWF030000020">
    <property type="protein sequence ID" value="CAD7055466.1"/>
    <property type="molecule type" value="Genomic_DNA"/>
</dbReference>
<feature type="region of interest" description="Disordered" evidence="1">
    <location>
        <begin position="400"/>
        <end position="420"/>
    </location>
</feature>